<evidence type="ECO:0000259" key="7">
    <source>
        <dbReference type="Pfam" id="PF21982"/>
    </source>
</evidence>
<dbReference type="GO" id="GO:0006282">
    <property type="term" value="P:regulation of DNA repair"/>
    <property type="evidence" value="ECO:0007669"/>
    <property type="project" value="UniProtKB-UniRule"/>
</dbReference>
<gene>
    <name evidence="5" type="primary">recX</name>
    <name evidence="8" type="ordered locus">Desdi_2174</name>
</gene>
<accession>L0F9C4</accession>
<feature type="domain" description="RecX first three-helical" evidence="7">
    <location>
        <begin position="12"/>
        <end position="51"/>
    </location>
</feature>
<dbReference type="Pfam" id="PF21982">
    <property type="entry name" value="RecX_HTH1"/>
    <property type="match status" value="1"/>
</dbReference>
<dbReference type="PANTHER" id="PTHR33602:SF1">
    <property type="entry name" value="REGULATORY PROTEIN RECX FAMILY PROTEIN"/>
    <property type="match status" value="1"/>
</dbReference>
<dbReference type="EMBL" id="CP003344">
    <property type="protein sequence ID" value="AGA69615.1"/>
    <property type="molecule type" value="Genomic_DNA"/>
</dbReference>
<comment type="similarity">
    <text evidence="2 5">Belongs to the RecX family.</text>
</comment>
<evidence type="ECO:0000256" key="1">
    <source>
        <dbReference type="ARBA" id="ARBA00004496"/>
    </source>
</evidence>
<evidence type="ECO:0000313" key="8">
    <source>
        <dbReference type="EMBL" id="AGA69615.1"/>
    </source>
</evidence>
<dbReference type="PANTHER" id="PTHR33602">
    <property type="entry name" value="REGULATORY PROTEIN RECX FAMILY PROTEIN"/>
    <property type="match status" value="1"/>
</dbReference>
<dbReference type="HOGENOM" id="CLU_066607_3_3_9"/>
<dbReference type="InterPro" id="IPR053926">
    <property type="entry name" value="RecX_HTH_1st"/>
</dbReference>
<organism evidence="8 9">
    <name type="scientific">Desulfitobacterium dichloroeliminans (strain LMG P-21439 / DCA1)</name>
    <dbReference type="NCBI Taxonomy" id="871963"/>
    <lineage>
        <taxon>Bacteria</taxon>
        <taxon>Bacillati</taxon>
        <taxon>Bacillota</taxon>
        <taxon>Clostridia</taxon>
        <taxon>Eubacteriales</taxon>
        <taxon>Desulfitobacteriaceae</taxon>
        <taxon>Desulfitobacterium</taxon>
    </lineage>
</organism>
<comment type="subcellular location">
    <subcellularLocation>
        <location evidence="1 5">Cytoplasm</location>
    </subcellularLocation>
</comment>
<evidence type="ECO:0000313" key="9">
    <source>
        <dbReference type="Proteomes" id="UP000010797"/>
    </source>
</evidence>
<dbReference type="eggNOG" id="COG2137">
    <property type="taxonomic scope" value="Bacteria"/>
</dbReference>
<feature type="domain" description="RecX second three-helical" evidence="6">
    <location>
        <begin position="58"/>
        <end position="95"/>
    </location>
</feature>
<dbReference type="Proteomes" id="UP000010797">
    <property type="component" value="Chromosome"/>
</dbReference>
<reference evidence="9" key="1">
    <citation type="submission" date="2012-02" db="EMBL/GenBank/DDBJ databases">
        <title>Complete sequence of Desulfitobacterium dichloroeliminans LMG P-21439.</title>
        <authorList>
            <person name="Lucas S."/>
            <person name="Han J."/>
            <person name="Lapidus A."/>
            <person name="Cheng J.-F."/>
            <person name="Goodwin L."/>
            <person name="Pitluck S."/>
            <person name="Peters L."/>
            <person name="Ovchinnikova G."/>
            <person name="Teshima H."/>
            <person name="Detter J.C."/>
            <person name="Han C."/>
            <person name="Tapia R."/>
            <person name="Land M."/>
            <person name="Hauser L."/>
            <person name="Kyrpides N."/>
            <person name="Ivanova N."/>
            <person name="Pagani I."/>
            <person name="Kruse T."/>
            <person name="de Vos W.M."/>
            <person name="Boon N."/>
            <person name="Smidt H."/>
            <person name="Woyke T."/>
        </authorList>
    </citation>
    <scope>NUCLEOTIDE SEQUENCE [LARGE SCALE GENOMIC DNA]</scope>
    <source>
        <strain evidence="9">LMG P-21439 / DCA1</strain>
    </source>
</reference>
<dbReference type="KEGG" id="ddl:Desdi_2174"/>
<keyword evidence="4 5" id="KW-0963">Cytoplasm</keyword>
<dbReference type="HAMAP" id="MF_01114">
    <property type="entry name" value="RecX"/>
    <property type="match status" value="1"/>
</dbReference>
<comment type="function">
    <text evidence="5">Modulates RecA activity.</text>
</comment>
<evidence type="ECO:0000256" key="2">
    <source>
        <dbReference type="ARBA" id="ARBA00009695"/>
    </source>
</evidence>
<dbReference type="GO" id="GO:0005737">
    <property type="term" value="C:cytoplasm"/>
    <property type="evidence" value="ECO:0007669"/>
    <property type="project" value="UniProtKB-SubCell"/>
</dbReference>
<evidence type="ECO:0000256" key="5">
    <source>
        <dbReference type="HAMAP-Rule" id="MF_01114"/>
    </source>
</evidence>
<evidence type="ECO:0000256" key="4">
    <source>
        <dbReference type="ARBA" id="ARBA00022490"/>
    </source>
</evidence>
<name>L0F9C4_DESDL</name>
<dbReference type="InterPro" id="IPR036388">
    <property type="entry name" value="WH-like_DNA-bd_sf"/>
</dbReference>
<evidence type="ECO:0000259" key="6">
    <source>
        <dbReference type="Pfam" id="PF02631"/>
    </source>
</evidence>
<protein>
    <recommendedName>
        <fullName evidence="3 5">Regulatory protein RecX</fullName>
    </recommendedName>
</protein>
<proteinExistence type="inferred from homology"/>
<dbReference type="Pfam" id="PF02631">
    <property type="entry name" value="RecX_HTH2"/>
    <property type="match status" value="1"/>
</dbReference>
<sequence>MGIRKSFKMKGALDTALTYLSRRILSRYELVQRLTKKGFSEQEINSALERLLEWGYINDQEYARAYCLSKQANHSKKRISYDLKGRGIQEHIVEHVFEENYQPEQEIELCFKHAQKIWTEESRRWESSYQHKKSYEKIPREVFLKLKVGQKLMQKGYPQDMVQLIIERVLKM</sequence>
<keyword evidence="9" id="KW-1185">Reference proteome</keyword>
<dbReference type="AlphaFoldDB" id="L0F9C4"/>
<evidence type="ECO:0000256" key="3">
    <source>
        <dbReference type="ARBA" id="ARBA00018111"/>
    </source>
</evidence>
<dbReference type="Gene3D" id="1.10.10.10">
    <property type="entry name" value="Winged helix-like DNA-binding domain superfamily/Winged helix DNA-binding domain"/>
    <property type="match status" value="3"/>
</dbReference>
<dbReference type="InterPro" id="IPR053924">
    <property type="entry name" value="RecX_HTH_2nd"/>
</dbReference>
<dbReference type="STRING" id="871963.Desdi_2174"/>
<dbReference type="InterPro" id="IPR003783">
    <property type="entry name" value="Regulatory_RecX"/>
</dbReference>